<dbReference type="Proteomes" id="UP001239795">
    <property type="component" value="Unassembled WGS sequence"/>
</dbReference>
<sequence>MERRTSITVRTTAVRVRKAERIPDHALPDGWVGGVYRQVAYFRKQDGQLDDVDRVRSQVMYMDEHELSSDAKVTTKHAGRSTICATDYDCASSTTTTGAATATFLSIRAPPMLTWTTSETTLNLSCHGIKRILHVSSRLNFVWTWSKLQRYRLASMQ</sequence>
<evidence type="ECO:0000313" key="2">
    <source>
        <dbReference type="Proteomes" id="UP001239795"/>
    </source>
</evidence>
<accession>A0AAI9U9V0</accession>
<name>A0AAI9U9V0_9PEZI</name>
<keyword evidence="2" id="KW-1185">Reference proteome</keyword>
<evidence type="ECO:0000313" key="1">
    <source>
        <dbReference type="EMBL" id="KAK1453054.1"/>
    </source>
</evidence>
<dbReference type="AlphaFoldDB" id="A0AAI9U9V0"/>
<organism evidence="1 2">
    <name type="scientific">Colletotrichum melonis</name>
    <dbReference type="NCBI Taxonomy" id="1209925"/>
    <lineage>
        <taxon>Eukaryota</taxon>
        <taxon>Fungi</taxon>
        <taxon>Dikarya</taxon>
        <taxon>Ascomycota</taxon>
        <taxon>Pezizomycotina</taxon>
        <taxon>Sordariomycetes</taxon>
        <taxon>Hypocreomycetidae</taxon>
        <taxon>Glomerellales</taxon>
        <taxon>Glomerellaceae</taxon>
        <taxon>Colletotrichum</taxon>
        <taxon>Colletotrichum acutatum species complex</taxon>
    </lineage>
</organism>
<proteinExistence type="predicted"/>
<dbReference type="EMBL" id="MLGG01000035">
    <property type="protein sequence ID" value="KAK1453054.1"/>
    <property type="molecule type" value="Genomic_DNA"/>
</dbReference>
<protein>
    <submittedName>
        <fullName evidence="1">Uncharacterized protein</fullName>
    </submittedName>
</protein>
<comment type="caution">
    <text evidence="1">The sequence shown here is derived from an EMBL/GenBank/DDBJ whole genome shotgun (WGS) entry which is preliminary data.</text>
</comment>
<reference evidence="1 2" key="1">
    <citation type="submission" date="2016-10" db="EMBL/GenBank/DDBJ databases">
        <title>The genome sequence of Colletotrichum fioriniae PJ7.</title>
        <authorList>
            <person name="Baroncelli R."/>
        </authorList>
    </citation>
    <scope>NUCLEOTIDE SEQUENCE [LARGE SCALE GENOMIC DNA]</scope>
    <source>
        <strain evidence="1">Col 31</strain>
    </source>
</reference>
<gene>
    <name evidence="1" type="ORF">CMEL01_04713</name>
</gene>